<dbReference type="AlphaFoldDB" id="A0ABC9E7B3"/>
<evidence type="ECO:0008006" key="3">
    <source>
        <dbReference type="Google" id="ProtNLM"/>
    </source>
</evidence>
<dbReference type="PANTHER" id="PTHR34709:SF28">
    <property type="entry name" value="OS08G0272601 PROTEIN"/>
    <property type="match status" value="1"/>
</dbReference>
<organism evidence="1 2">
    <name type="scientific">Urochloa decumbens</name>
    <dbReference type="NCBI Taxonomy" id="240449"/>
    <lineage>
        <taxon>Eukaryota</taxon>
        <taxon>Viridiplantae</taxon>
        <taxon>Streptophyta</taxon>
        <taxon>Embryophyta</taxon>
        <taxon>Tracheophyta</taxon>
        <taxon>Spermatophyta</taxon>
        <taxon>Magnoliopsida</taxon>
        <taxon>Liliopsida</taxon>
        <taxon>Poales</taxon>
        <taxon>Poaceae</taxon>
        <taxon>PACMAD clade</taxon>
        <taxon>Panicoideae</taxon>
        <taxon>Panicodae</taxon>
        <taxon>Paniceae</taxon>
        <taxon>Melinidinae</taxon>
        <taxon>Urochloa</taxon>
    </lineage>
</organism>
<reference evidence="1" key="1">
    <citation type="submission" date="2024-10" db="EMBL/GenBank/DDBJ databases">
        <authorList>
            <person name="Ryan C."/>
        </authorList>
    </citation>
    <scope>NUCLEOTIDE SEQUENCE [LARGE SCALE GENOMIC DNA]</scope>
</reference>
<accession>A0ABC9E7B3</accession>
<gene>
    <name evidence="1" type="ORF">URODEC1_LOCUS91998</name>
</gene>
<proteinExistence type="predicted"/>
<dbReference type="EMBL" id="OZ075146">
    <property type="protein sequence ID" value="CAL5051206.1"/>
    <property type="molecule type" value="Genomic_DNA"/>
</dbReference>
<dbReference type="InterPro" id="IPR036047">
    <property type="entry name" value="F-box-like_dom_sf"/>
</dbReference>
<protein>
    <recommendedName>
        <fullName evidence="3">F-box domain-containing protein</fullName>
    </recommendedName>
</protein>
<keyword evidence="2" id="KW-1185">Reference proteome</keyword>
<dbReference type="SUPFAM" id="SSF81383">
    <property type="entry name" value="F-box domain"/>
    <property type="match status" value="1"/>
</dbReference>
<sequence length="588" mass="65938">MDSTAEDVRDAKRARLTPSAGDDVDLISSLEDDVRLRVLGLMPDATDAARAAAISRRWLRLWARVPALRFASRPVPRSAGGAEWLAALDAFVSFVDGALARHAQSGCAIESLSISYTREWETASSDSDHTEQEEEEEPMLALFAGACFRLSEQDLEQLMLVSVGAAQGWIRHAFQHGVRSLVLDMPLPVRAKLRGGRDDDEYRDYDGVEEGEKKPLLVHLDGLPSPAGLETMRLALGGARLRLSAAAMTMRFASLKDLSLERIKIADRGGARLLARLVSSASCPLLRKLRMSKLRFPNRMRLDARVLSELWVEDVSVMSLELRTPSLRVLRMDECCHEVLSLSAPRLEEFALFFRLGCQPHRLLFDGDLPRMASLNLCIWSHRGRTFHWGEHNDGCVLLLKRCSALTCLEVTLDGPKVRVFEDHVDLIKDKVPHQPQITSLTVNVSEAFERHDFGAGVANLLTRFTNLRDLSLHLPFFIELHGDLDEGLGLECDHPDHWTSNEISLAHLKEIELTGLTGTDCELWFMHVVLASAKRLCKVAISFNRECWQRQCCQVEGMMDTFERVLLDEGMQTSCRVEHKLTCILGN</sequence>
<dbReference type="PANTHER" id="PTHR34709">
    <property type="entry name" value="OS10G0396666 PROTEIN"/>
    <property type="match status" value="1"/>
</dbReference>
<evidence type="ECO:0000313" key="2">
    <source>
        <dbReference type="Proteomes" id="UP001497457"/>
    </source>
</evidence>
<dbReference type="Proteomes" id="UP001497457">
    <property type="component" value="Chromosome 36b"/>
</dbReference>
<evidence type="ECO:0000313" key="1">
    <source>
        <dbReference type="EMBL" id="CAL5051206.1"/>
    </source>
</evidence>
<name>A0ABC9E7B3_9POAL</name>
<dbReference type="InterPro" id="IPR055312">
    <property type="entry name" value="FBL15-like"/>
</dbReference>